<feature type="transmembrane region" description="Helical" evidence="1">
    <location>
        <begin position="273"/>
        <end position="298"/>
    </location>
</feature>
<dbReference type="PANTHER" id="PTHR11328">
    <property type="entry name" value="MAJOR FACILITATOR SUPERFAMILY DOMAIN-CONTAINING PROTEIN"/>
    <property type="match status" value="1"/>
</dbReference>
<feature type="transmembrane region" description="Helical" evidence="1">
    <location>
        <begin position="134"/>
        <end position="155"/>
    </location>
</feature>
<evidence type="ECO:0000313" key="5">
    <source>
        <dbReference type="Proteomes" id="UP001288320"/>
    </source>
</evidence>
<accession>A0AAW9HBM1</accession>
<dbReference type="SUPFAM" id="SSF103473">
    <property type="entry name" value="MFS general substrate transporter"/>
    <property type="match status" value="1"/>
</dbReference>
<protein>
    <submittedName>
        <fullName evidence="2">MFS transporter</fullName>
    </submittedName>
</protein>
<feature type="transmembrane region" description="Helical" evidence="1">
    <location>
        <begin position="110"/>
        <end position="128"/>
    </location>
</feature>
<keyword evidence="1" id="KW-0812">Transmembrane</keyword>
<keyword evidence="1" id="KW-0472">Membrane</keyword>
<organism evidence="2 5">
    <name type="scientific">Actinotignum timonense</name>
    <dbReference type="NCBI Taxonomy" id="1870995"/>
    <lineage>
        <taxon>Bacteria</taxon>
        <taxon>Bacillati</taxon>
        <taxon>Actinomycetota</taxon>
        <taxon>Actinomycetes</taxon>
        <taxon>Actinomycetales</taxon>
        <taxon>Actinomycetaceae</taxon>
        <taxon>Actinotignum</taxon>
    </lineage>
</organism>
<feature type="transmembrane region" description="Helical" evidence="1">
    <location>
        <begin position="478"/>
        <end position="497"/>
    </location>
</feature>
<dbReference type="Pfam" id="PF13347">
    <property type="entry name" value="MFS_2"/>
    <property type="match status" value="1"/>
</dbReference>
<evidence type="ECO:0000256" key="1">
    <source>
        <dbReference type="SAM" id="Phobius"/>
    </source>
</evidence>
<dbReference type="RefSeq" id="WP_101594877.1">
    <property type="nucleotide sequence ID" value="NZ_CAUPFC010000002.1"/>
</dbReference>
<reference evidence="2 4" key="1">
    <citation type="submission" date="2023-10" db="EMBL/GenBank/DDBJ databases">
        <title>Whole Genome based description of the genera Actinobaculum and Actinotignum reveals a complex phylogenetic relationship within the species included in the genus Actinotignum.</title>
        <authorList>
            <person name="Jensen C.S."/>
            <person name="Dargis R."/>
            <person name="Kemp M."/>
            <person name="Christensen J.J."/>
        </authorList>
    </citation>
    <scope>NUCLEOTIDE SEQUENCE</scope>
    <source>
        <strain evidence="3 4">SLA_B089</strain>
        <strain evidence="2">SLA_B245</strain>
    </source>
</reference>
<evidence type="ECO:0000313" key="3">
    <source>
        <dbReference type="EMBL" id="MDY5145451.1"/>
    </source>
</evidence>
<feature type="transmembrane region" description="Helical" evidence="1">
    <location>
        <begin position="175"/>
        <end position="196"/>
    </location>
</feature>
<evidence type="ECO:0000313" key="2">
    <source>
        <dbReference type="EMBL" id="MDY5140403.1"/>
    </source>
</evidence>
<dbReference type="Proteomes" id="UP001288320">
    <property type="component" value="Unassembled WGS sequence"/>
</dbReference>
<dbReference type="InterPro" id="IPR039672">
    <property type="entry name" value="MFS_2"/>
</dbReference>
<feature type="transmembrane region" description="Helical" evidence="1">
    <location>
        <begin position="73"/>
        <end position="98"/>
    </location>
</feature>
<feature type="transmembrane region" description="Helical" evidence="1">
    <location>
        <begin position="304"/>
        <end position="325"/>
    </location>
</feature>
<feature type="transmembrane region" description="Helical" evidence="1">
    <location>
        <begin position="403"/>
        <end position="427"/>
    </location>
</feature>
<dbReference type="GeneID" id="92814120"/>
<feature type="transmembrane region" description="Helical" evidence="1">
    <location>
        <begin position="37"/>
        <end position="61"/>
    </location>
</feature>
<dbReference type="EMBL" id="JAWNFY010000001">
    <property type="protein sequence ID" value="MDY5145451.1"/>
    <property type="molecule type" value="Genomic_DNA"/>
</dbReference>
<feature type="transmembrane region" description="Helical" evidence="1">
    <location>
        <begin position="359"/>
        <end position="377"/>
    </location>
</feature>
<comment type="caution">
    <text evidence="2">The sequence shown here is derived from an EMBL/GenBank/DDBJ whole genome shotgun (WGS) entry which is preliminary data.</text>
</comment>
<dbReference type="InterPro" id="IPR036259">
    <property type="entry name" value="MFS_trans_sf"/>
</dbReference>
<dbReference type="AlphaFoldDB" id="A0AAW9HBM1"/>
<evidence type="ECO:0000313" key="4">
    <source>
        <dbReference type="Proteomes" id="UP001284901"/>
    </source>
</evidence>
<dbReference type="PANTHER" id="PTHR11328:SF24">
    <property type="entry name" value="MAJOR FACILITATOR SUPERFAMILY (MFS) PROFILE DOMAIN-CONTAINING PROTEIN"/>
    <property type="match status" value="1"/>
</dbReference>
<gene>
    <name evidence="2" type="ORF">R6G74_03625</name>
    <name evidence="3" type="ORF">R6P33_00235</name>
</gene>
<dbReference type="GO" id="GO:0005886">
    <property type="term" value="C:plasma membrane"/>
    <property type="evidence" value="ECO:0007669"/>
    <property type="project" value="TreeGrafter"/>
</dbReference>
<dbReference type="Proteomes" id="UP001284901">
    <property type="component" value="Unassembled WGS sequence"/>
</dbReference>
<dbReference type="EMBL" id="JAWNFV010000006">
    <property type="protein sequence ID" value="MDY5140403.1"/>
    <property type="molecule type" value="Genomic_DNA"/>
</dbReference>
<feature type="transmembrane region" description="Helical" evidence="1">
    <location>
        <begin position="332"/>
        <end position="353"/>
    </location>
</feature>
<name>A0AAW9HBM1_9ACTO</name>
<keyword evidence="1" id="KW-1133">Transmembrane helix</keyword>
<dbReference type="Gene3D" id="1.20.1250.20">
    <property type="entry name" value="MFS general substrate transporter like domains"/>
    <property type="match status" value="1"/>
</dbReference>
<sequence length="555" mass="61309">MGTHNSGALDADKRSELEKLSKLRVYTAKPITIGRGICFGLVDLMGGGWNTIISGLLLYFFTNYGGVTATQGGLILGIARIVDALISVFIGPLTDGFYRTKLGRRFGRRHFFLMIGAPLLLIIFPLLWIPFGGFWYYLVIYLLIEVIIAIILIPWETLPTEMTRKYEERTTLSSMRMFCSATGTFVVFFIPALVRGNVSNPWAYLGIGGAFAVLFAIGVFTTYATTWERPLTPEFVEELDAMPKMNGFQMLKHTAKEFTSVFRNSSYNKHLTVYLFSFTGKDVYASALTFFAVYAVGMSESQGFWLQAVSIVGIPMTIWAMFLMLSHGPRFLWAFSFTLILASLAGVGAIYLIGPESNAFIYLLATAVIYQCGRALLEYTPWNVYPFIPDVDYIMTREDRAGIYAAVMTFGRKSTGALGTFLVGWFMDLGGFVNPLEKGTNLAASGYTPLHEGACKVDASGALESSCQVVQSAGASHMIAFVTVILPAILIGVALLVSRFVKLDKRTHAILMDEIHRLEAGGAKEDATPEARKVAEDLTGHSWDELWPEVPLSQR</sequence>
<dbReference type="GO" id="GO:0015293">
    <property type="term" value="F:symporter activity"/>
    <property type="evidence" value="ECO:0007669"/>
    <property type="project" value="InterPro"/>
</dbReference>
<keyword evidence="4" id="KW-1185">Reference proteome</keyword>
<dbReference type="GO" id="GO:0008643">
    <property type="term" value="P:carbohydrate transport"/>
    <property type="evidence" value="ECO:0007669"/>
    <property type="project" value="InterPro"/>
</dbReference>
<proteinExistence type="predicted"/>
<feature type="transmembrane region" description="Helical" evidence="1">
    <location>
        <begin position="202"/>
        <end position="224"/>
    </location>
</feature>